<organism evidence="2 3">
    <name type="scientific">Glossina brevipalpis</name>
    <dbReference type="NCBI Taxonomy" id="37001"/>
    <lineage>
        <taxon>Eukaryota</taxon>
        <taxon>Metazoa</taxon>
        <taxon>Ecdysozoa</taxon>
        <taxon>Arthropoda</taxon>
        <taxon>Hexapoda</taxon>
        <taxon>Insecta</taxon>
        <taxon>Pterygota</taxon>
        <taxon>Neoptera</taxon>
        <taxon>Endopterygota</taxon>
        <taxon>Diptera</taxon>
        <taxon>Brachycera</taxon>
        <taxon>Muscomorpha</taxon>
        <taxon>Hippoboscoidea</taxon>
        <taxon>Glossinidae</taxon>
        <taxon>Glossina</taxon>
    </lineage>
</organism>
<proteinExistence type="predicted"/>
<keyword evidence="1" id="KW-1133">Transmembrane helix</keyword>
<feature type="transmembrane region" description="Helical" evidence="1">
    <location>
        <begin position="13"/>
        <end position="32"/>
    </location>
</feature>
<accession>A0A1A9WCT7</accession>
<keyword evidence="1" id="KW-0472">Membrane</keyword>
<dbReference type="Proteomes" id="UP000091820">
    <property type="component" value="Unassembled WGS sequence"/>
</dbReference>
<dbReference type="PROSITE" id="PS51257">
    <property type="entry name" value="PROKAR_LIPOPROTEIN"/>
    <property type="match status" value="1"/>
</dbReference>
<evidence type="ECO:0000313" key="3">
    <source>
        <dbReference type="Proteomes" id="UP000091820"/>
    </source>
</evidence>
<evidence type="ECO:0000313" key="2">
    <source>
        <dbReference type="EnsemblMetazoa" id="GBRI014838-PA"/>
    </source>
</evidence>
<dbReference type="VEuPathDB" id="VectorBase:GBRI014838"/>
<dbReference type="AlphaFoldDB" id="A0A1A9WCT7"/>
<protein>
    <submittedName>
        <fullName evidence="2">Uncharacterized protein</fullName>
    </submittedName>
</protein>
<evidence type="ECO:0000256" key="1">
    <source>
        <dbReference type="SAM" id="Phobius"/>
    </source>
</evidence>
<keyword evidence="1" id="KW-0812">Transmembrane</keyword>
<reference evidence="3" key="1">
    <citation type="submission" date="2014-03" db="EMBL/GenBank/DDBJ databases">
        <authorList>
            <person name="Aksoy S."/>
            <person name="Warren W."/>
            <person name="Wilson R.K."/>
        </authorList>
    </citation>
    <scope>NUCLEOTIDE SEQUENCE [LARGE SCALE GENOMIC DNA]</scope>
    <source>
        <strain evidence="3">IAEA</strain>
    </source>
</reference>
<reference evidence="2" key="2">
    <citation type="submission" date="2020-05" db="UniProtKB">
        <authorList>
            <consortium name="EnsemblMetazoa"/>
        </authorList>
    </citation>
    <scope>IDENTIFICATION</scope>
    <source>
        <strain evidence="2">IAEA</strain>
    </source>
</reference>
<sequence length="130" mass="14858">MTSKYFIQDFWDYWYSLALVVGCSQDMYSLLVQRYRAQKGTKNNHSRPDHMPNVQKPPTKLLAIAALNEDIVHLIEIIGECCSVGNATGLLMKERGHRSRRRKIGIHDIRKVNNTIEMGDGSLQQAISKK</sequence>
<name>A0A1A9WCT7_9MUSC</name>
<keyword evidence="3" id="KW-1185">Reference proteome</keyword>
<dbReference type="EnsemblMetazoa" id="GBRI014838-RA">
    <property type="protein sequence ID" value="GBRI014838-PA"/>
    <property type="gene ID" value="GBRI014838"/>
</dbReference>